<evidence type="ECO:0000313" key="1">
    <source>
        <dbReference type="Proteomes" id="UP001165740"/>
    </source>
</evidence>
<dbReference type="Proteomes" id="UP001165740">
    <property type="component" value="Chromosome 14"/>
</dbReference>
<evidence type="ECO:0000313" key="2">
    <source>
        <dbReference type="RefSeq" id="XP_055865618.1"/>
    </source>
</evidence>
<dbReference type="CDD" id="cd00037">
    <property type="entry name" value="CLECT"/>
    <property type="match status" value="1"/>
</dbReference>
<reference evidence="2" key="1">
    <citation type="submission" date="2025-08" db="UniProtKB">
        <authorList>
            <consortium name="RefSeq"/>
        </authorList>
    </citation>
    <scope>IDENTIFICATION</scope>
</reference>
<protein>
    <submittedName>
        <fullName evidence="2">Uncharacterized protein LOC129922709</fullName>
    </submittedName>
</protein>
<dbReference type="InterPro" id="IPR016187">
    <property type="entry name" value="CTDL_fold"/>
</dbReference>
<organism evidence="1 2">
    <name type="scientific">Biomphalaria glabrata</name>
    <name type="common">Bloodfluke planorb</name>
    <name type="synonym">Freshwater snail</name>
    <dbReference type="NCBI Taxonomy" id="6526"/>
    <lineage>
        <taxon>Eukaryota</taxon>
        <taxon>Metazoa</taxon>
        <taxon>Spiralia</taxon>
        <taxon>Lophotrochozoa</taxon>
        <taxon>Mollusca</taxon>
        <taxon>Gastropoda</taxon>
        <taxon>Heterobranchia</taxon>
        <taxon>Euthyneura</taxon>
        <taxon>Panpulmonata</taxon>
        <taxon>Hygrophila</taxon>
        <taxon>Lymnaeoidea</taxon>
        <taxon>Planorbidae</taxon>
        <taxon>Biomphalaria</taxon>
    </lineage>
</organism>
<dbReference type="AlphaFoldDB" id="A0A9W2YS54"/>
<accession>A0A9W2YS54</accession>
<proteinExistence type="predicted"/>
<sequence>MQTFLQDYLQNRTGWIGANNMNTKSLFRWAVSNRTMYTGFTFLNDNTGSSNYVLWRYTTGAGVVWEARTGQELNGFVCQTAPSALNSRFYVAVMPQLYNGSSLQGQLQVTSSNPDVMYIRFKVSYNKSSQNTTILPLAPRTAVNFLVDENVFLTTPGKNDLFPVTWSQPR</sequence>
<dbReference type="SUPFAM" id="SSF56436">
    <property type="entry name" value="C-type lectin-like"/>
    <property type="match status" value="1"/>
</dbReference>
<dbReference type="RefSeq" id="XP_055865618.1">
    <property type="nucleotide sequence ID" value="XM_056009643.1"/>
</dbReference>
<dbReference type="Gene3D" id="3.10.100.10">
    <property type="entry name" value="Mannose-Binding Protein A, subunit A"/>
    <property type="match status" value="1"/>
</dbReference>
<dbReference type="InterPro" id="IPR016186">
    <property type="entry name" value="C-type_lectin-like/link_sf"/>
</dbReference>
<dbReference type="GeneID" id="129922709"/>
<keyword evidence="1" id="KW-1185">Reference proteome</keyword>
<gene>
    <name evidence="2" type="primary">LOC129922709</name>
</gene>
<name>A0A9W2YS54_BIOGL</name>